<evidence type="ECO:0000313" key="2">
    <source>
        <dbReference type="Proteomes" id="UP000008386"/>
    </source>
</evidence>
<dbReference type="HOGENOM" id="CLU_2857253_0_0_2"/>
<reference evidence="1 2" key="1">
    <citation type="journal article" date="2011" name="J. Bacteriol.">
        <title>Complete genome sequence of the obligate piezophilic hyperthermophilic archaeon Pyrococcus yayanosii CH1.</title>
        <authorList>
            <person name="Jun X."/>
            <person name="Lupeng L."/>
            <person name="Minjuan X."/>
            <person name="Oger P."/>
            <person name="Fengping W."/>
            <person name="Jebbar M."/>
            <person name="Xiang X."/>
        </authorList>
    </citation>
    <scope>NUCLEOTIDE SEQUENCE [LARGE SCALE GENOMIC DNA]</scope>
    <source>
        <strain evidence="2">CH1 / JCM 16557</strain>
    </source>
</reference>
<dbReference type="RefSeq" id="WP_013904958.1">
    <property type="nucleotide sequence ID" value="NC_015680.1"/>
</dbReference>
<organism evidence="1 2">
    <name type="scientific">Pyrococcus yayanosii (strain CH1 / JCM 16557)</name>
    <dbReference type="NCBI Taxonomy" id="529709"/>
    <lineage>
        <taxon>Archaea</taxon>
        <taxon>Methanobacteriati</taxon>
        <taxon>Methanobacteriota</taxon>
        <taxon>Thermococci</taxon>
        <taxon>Thermococcales</taxon>
        <taxon>Thermococcaceae</taxon>
        <taxon>Pyrococcus</taxon>
    </lineage>
</organism>
<protein>
    <submittedName>
        <fullName evidence="1">Uncharacterized protein</fullName>
    </submittedName>
</protein>
<proteinExistence type="predicted"/>
<accession>F8AG64</accession>
<dbReference type="EMBL" id="CP002779">
    <property type="protein sequence ID" value="AEH23900.1"/>
    <property type="molecule type" value="Genomic_DNA"/>
</dbReference>
<name>F8AG64_PYRYC</name>
<sequence length="64" mass="7593">MLVPYLHFLRSNVALHQRLSNAFYELVRRSRDIEGIDSKKFMELAEEVIGKDLTEFFKKKIYGT</sequence>
<dbReference type="GeneID" id="10836776"/>
<dbReference type="AlphaFoldDB" id="F8AG64"/>
<evidence type="ECO:0000313" key="1">
    <source>
        <dbReference type="EMBL" id="AEH23900.1"/>
    </source>
</evidence>
<keyword evidence="2" id="KW-1185">Reference proteome</keyword>
<gene>
    <name evidence="1" type="ordered locus">PYCH_01980</name>
</gene>
<dbReference type="KEGG" id="pya:PYCH_01980"/>
<dbReference type="Proteomes" id="UP000008386">
    <property type="component" value="Chromosome"/>
</dbReference>